<feature type="compositionally biased region" description="Polar residues" evidence="10">
    <location>
        <begin position="1296"/>
        <end position="1316"/>
    </location>
</feature>
<feature type="region of interest" description="Disordered" evidence="10">
    <location>
        <begin position="1219"/>
        <end position="1239"/>
    </location>
</feature>
<feature type="region of interest" description="Disordered" evidence="10">
    <location>
        <begin position="674"/>
        <end position="704"/>
    </location>
</feature>
<feature type="compositionally biased region" description="Acidic residues" evidence="10">
    <location>
        <begin position="1"/>
        <end position="18"/>
    </location>
</feature>
<dbReference type="OrthoDB" id="310853at2759"/>
<dbReference type="GO" id="GO:0000076">
    <property type="term" value="P:DNA replication checkpoint signaling"/>
    <property type="evidence" value="ECO:0007669"/>
    <property type="project" value="TreeGrafter"/>
</dbReference>
<evidence type="ECO:0000256" key="8">
    <source>
        <dbReference type="ARBA" id="ARBA00023254"/>
    </source>
</evidence>
<evidence type="ECO:0000259" key="11">
    <source>
        <dbReference type="Pfam" id="PF04821"/>
    </source>
</evidence>
<dbReference type="PANTHER" id="PTHR22940:SF4">
    <property type="entry name" value="PROTEIN TIMELESS HOMOLOG"/>
    <property type="match status" value="1"/>
</dbReference>
<evidence type="ECO:0000313" key="12">
    <source>
        <dbReference type="EMBL" id="ODV98007.1"/>
    </source>
</evidence>
<name>A0A1E4U1Z2_PACTA</name>
<feature type="domain" description="Timeless N-terminal" evidence="11">
    <location>
        <begin position="98"/>
        <end position="417"/>
    </location>
</feature>
<dbReference type="Proteomes" id="UP000094236">
    <property type="component" value="Unassembled WGS sequence"/>
</dbReference>
<reference evidence="13" key="1">
    <citation type="submission" date="2016-05" db="EMBL/GenBank/DDBJ databases">
        <title>Comparative genomics of biotechnologically important yeasts.</title>
        <authorList>
            <consortium name="DOE Joint Genome Institute"/>
            <person name="Riley R."/>
            <person name="Haridas S."/>
            <person name="Wolfe K.H."/>
            <person name="Lopes M.R."/>
            <person name="Hittinger C.T."/>
            <person name="Goker M."/>
            <person name="Salamov A."/>
            <person name="Wisecaver J."/>
            <person name="Long T.M."/>
            <person name="Aerts A.L."/>
            <person name="Barry K."/>
            <person name="Choi C."/>
            <person name="Clum A."/>
            <person name="Coughlan A.Y."/>
            <person name="Deshpande S."/>
            <person name="Douglass A.P."/>
            <person name="Hanson S.J."/>
            <person name="Klenk H.-P."/>
            <person name="Labutti K."/>
            <person name="Lapidus A."/>
            <person name="Lindquist E."/>
            <person name="Lipzen A."/>
            <person name="Meier-Kolthoff J.P."/>
            <person name="Ohm R.A."/>
            <person name="Otillar R.P."/>
            <person name="Pangilinan J."/>
            <person name="Peng Y."/>
            <person name="Rokas A."/>
            <person name="Rosa C.A."/>
            <person name="Scheuner C."/>
            <person name="Sibirny A.A."/>
            <person name="Slot J.C."/>
            <person name="Stielow J.B."/>
            <person name="Sun H."/>
            <person name="Kurtzman C.P."/>
            <person name="Blackwell M."/>
            <person name="Grigoriev I.V."/>
            <person name="Jeffries T.W."/>
        </authorList>
    </citation>
    <scope>NUCLEOTIDE SEQUENCE [LARGE SCALE GENOMIC DNA]</scope>
    <source>
        <strain evidence="13">NRRL Y-2460</strain>
    </source>
</reference>
<gene>
    <name evidence="12" type="ORF">PACTADRAFT_185640</name>
</gene>
<protein>
    <recommendedName>
        <fullName evidence="3">Topoisomerase 1-associated factor 1</fullName>
    </recommendedName>
</protein>
<evidence type="ECO:0000256" key="4">
    <source>
        <dbReference type="ARBA" id="ARBA00022763"/>
    </source>
</evidence>
<keyword evidence="8" id="KW-0469">Meiosis</keyword>
<dbReference type="STRING" id="669874.A0A1E4U1Z2"/>
<keyword evidence="4" id="KW-0227">DNA damage</keyword>
<dbReference type="InterPro" id="IPR006906">
    <property type="entry name" value="Timeless_N"/>
</dbReference>
<feature type="compositionally biased region" description="Acidic residues" evidence="10">
    <location>
        <begin position="687"/>
        <end position="703"/>
    </location>
</feature>
<evidence type="ECO:0000256" key="5">
    <source>
        <dbReference type="ARBA" id="ARBA00022880"/>
    </source>
</evidence>
<dbReference type="Pfam" id="PF04821">
    <property type="entry name" value="TIMELESS"/>
    <property type="match status" value="1"/>
</dbReference>
<dbReference type="GO" id="GO:0003677">
    <property type="term" value="F:DNA binding"/>
    <property type="evidence" value="ECO:0007669"/>
    <property type="project" value="TreeGrafter"/>
</dbReference>
<comment type="similarity">
    <text evidence="2">Belongs to the timeless family.</text>
</comment>
<dbReference type="GO" id="GO:0051321">
    <property type="term" value="P:meiotic cell cycle"/>
    <property type="evidence" value="ECO:0007669"/>
    <property type="project" value="UniProtKB-KW"/>
</dbReference>
<comment type="subcellular location">
    <subcellularLocation>
        <location evidence="1">Nucleus</location>
    </subcellularLocation>
</comment>
<dbReference type="GO" id="GO:0031298">
    <property type="term" value="C:replication fork protection complex"/>
    <property type="evidence" value="ECO:0007669"/>
    <property type="project" value="TreeGrafter"/>
</dbReference>
<feature type="compositionally biased region" description="Basic residues" evidence="10">
    <location>
        <begin position="1100"/>
        <end position="1111"/>
    </location>
</feature>
<evidence type="ECO:0000256" key="9">
    <source>
        <dbReference type="ARBA" id="ARBA00023306"/>
    </source>
</evidence>
<proteinExistence type="inferred from homology"/>
<keyword evidence="7" id="KW-0539">Nucleus</keyword>
<feature type="region of interest" description="Disordered" evidence="10">
    <location>
        <begin position="1100"/>
        <end position="1166"/>
    </location>
</feature>
<keyword evidence="5" id="KW-0236">DNA replication inhibitor</keyword>
<feature type="compositionally biased region" description="Basic and acidic residues" evidence="10">
    <location>
        <begin position="19"/>
        <end position="36"/>
    </location>
</feature>
<accession>A0A1E4U1Z2</accession>
<evidence type="ECO:0000256" key="7">
    <source>
        <dbReference type="ARBA" id="ARBA00023242"/>
    </source>
</evidence>
<feature type="compositionally biased region" description="Low complexity" evidence="10">
    <location>
        <begin position="1277"/>
        <end position="1290"/>
    </location>
</feature>
<organism evidence="12 13">
    <name type="scientific">Pachysolen tannophilus NRRL Y-2460</name>
    <dbReference type="NCBI Taxonomy" id="669874"/>
    <lineage>
        <taxon>Eukaryota</taxon>
        <taxon>Fungi</taxon>
        <taxon>Dikarya</taxon>
        <taxon>Ascomycota</taxon>
        <taxon>Saccharomycotina</taxon>
        <taxon>Pichiomycetes</taxon>
        <taxon>Pachysolenaceae</taxon>
        <taxon>Pachysolen</taxon>
    </lineage>
</organism>
<dbReference type="GO" id="GO:0043111">
    <property type="term" value="P:replication fork arrest"/>
    <property type="evidence" value="ECO:0007669"/>
    <property type="project" value="TreeGrafter"/>
</dbReference>
<feature type="compositionally biased region" description="Acidic residues" evidence="10">
    <location>
        <begin position="1321"/>
        <end position="1334"/>
    </location>
</feature>
<evidence type="ECO:0000256" key="6">
    <source>
        <dbReference type="ARBA" id="ARBA00023204"/>
    </source>
</evidence>
<evidence type="ECO:0000313" key="13">
    <source>
        <dbReference type="Proteomes" id="UP000094236"/>
    </source>
</evidence>
<evidence type="ECO:0000256" key="10">
    <source>
        <dbReference type="SAM" id="MobiDB-lite"/>
    </source>
</evidence>
<keyword evidence="9" id="KW-0131">Cell cycle</keyword>
<dbReference type="EMBL" id="KV454011">
    <property type="protein sequence ID" value="ODV98007.1"/>
    <property type="molecule type" value="Genomic_DNA"/>
</dbReference>
<dbReference type="GO" id="GO:0006281">
    <property type="term" value="P:DNA repair"/>
    <property type="evidence" value="ECO:0007669"/>
    <property type="project" value="UniProtKB-KW"/>
</dbReference>
<evidence type="ECO:0000256" key="1">
    <source>
        <dbReference type="ARBA" id="ARBA00004123"/>
    </source>
</evidence>
<feature type="region of interest" description="Disordered" evidence="10">
    <location>
        <begin position="1266"/>
        <end position="1350"/>
    </location>
</feature>
<dbReference type="InterPro" id="IPR044998">
    <property type="entry name" value="Timeless"/>
</dbReference>
<dbReference type="PANTHER" id="PTHR22940">
    <property type="entry name" value="TIMEOUT/TIMELESS-2"/>
    <property type="match status" value="1"/>
</dbReference>
<keyword evidence="6" id="KW-0234">DNA repair</keyword>
<feature type="compositionally biased region" description="Acidic residues" evidence="10">
    <location>
        <begin position="37"/>
        <end position="46"/>
    </location>
</feature>
<feature type="region of interest" description="Disordered" evidence="10">
    <location>
        <begin position="1"/>
        <end position="47"/>
    </location>
</feature>
<evidence type="ECO:0000256" key="2">
    <source>
        <dbReference type="ARBA" id="ARBA00008174"/>
    </source>
</evidence>
<evidence type="ECO:0000256" key="3">
    <source>
        <dbReference type="ARBA" id="ARBA00021529"/>
    </source>
</evidence>
<keyword evidence="13" id="KW-1185">Reference proteome</keyword>
<sequence>MSSLAPDEEDSFIIDDEGDMNHFNDSEGSRTDHSLESEELEIEEEEKTVQVKKDPIGEAVNLNSSALNKTEQILKAHISILCSALGGIDYSSDQVPQPYKLGDDALACLKDIKRWLKSVDEETRKLDVAIACAESGLVVNDLIVILAQWEDESSKKKVKNKNYMEKIILVIVELLVPLTWPFQLTKESTNNQVKYYAALKKAQITYKKHILAYSNGKALRAVVRLTLPILKKSKEDRTPRDNTILKLCIVFFRNILKIEPADATVSTSKTSKQTIIQENLPEDVSLDDISLNTILLSFEKNKVLDFFLTITNTLGSEFDSSILGTSCLECFYYITKGVNTRKLFIEKTQAQPHSTPLHNSTNIINNSKQQTISPQTTEISSEANFQLQDLLQQEAKLKKLLVKGTSARHARFGTLLSLQTVDHGRLTISGQKGITENSSALAQLDASKNWRLTNTGTLNLKVRGDGEIDEQLGKQNIERFLNIQAIHILKEFIASFIEGCFNPLVYSIRNRITADPDAFLSMHKYQFFMLVGWTLEFETERRIANEVQEIDNGLFTRALEQEFIAVVITSMRSAYEGRLWSLVQSTMECFKQVLSFADLIGNTATATRDILISEGIKERLFNRTDTLDLLANIPKNAYKISPDYLLATVQFVYVVLKILERFSKQEKVITTEVVRKRKPKKSNNENDQQEVDDSEVDSSDEEDAKSVTRKKIDFARHQAKFIHKDTIQTHIALFSRFQELEAQDIKRCLSYFHRVFYKSEHHIELYRLDFMLLLHQICGNEPISLPRSSPVKSEVINFTKLFMKQLVKQLEKTPALFVELPFTSVFKENRIRYYLEHGELFKEAEAKDITVAKDLVVKTKKLNPGNENSFEELEEKISIIVASMIDEGERELVELVKEQLSKISDSRSDWISTQEQFRVLEQEAGDGSDKNVSAIDETTAPDAVFETKTSEDRKLLLKNGRLRLLLQTLGFRLPSTILERCILYATDVNLDTLLLQLSFVSKYLQEPVVFPQGKTAADYIISKNVYYEEQEDGDFGYDNFVTANDGYSDEDDEAIAFELEGGGKNAADTSALDQLDELEKRIDEHGKDDNVTKLPLGQARRKLKKGIKKASNRSSEVIKSKKKKTSSKTNRDKALPKYAISDDEGEEQQKAKQSYHTFKSSEFVDDESDDEATAEFFEKERLLRRLLDMNGGKLTDEAIKMFSDGSWKTFRDRSEFFSPSQHATSITPQIPSINSREDSLSQNSFALDFNETQAEKGSVTAIQSDLEHESHENKTQNNSLDSDSDNSSGSDEQEEVSYTTMPSLNSDSSRNASKRSIVNKEEDDDEELGSQDDEPVIRKKVRRVIDSDDD</sequence>